<comment type="similarity">
    <text evidence="1">Belongs to the peptidase S1C family.</text>
</comment>
<dbReference type="Pfam" id="PF13365">
    <property type="entry name" value="Trypsin_2"/>
    <property type="match status" value="1"/>
</dbReference>
<name>A0A2S6HQD3_9FIRM</name>
<evidence type="ECO:0000256" key="2">
    <source>
        <dbReference type="ARBA" id="ARBA00022670"/>
    </source>
</evidence>
<organism evidence="7 8">
    <name type="scientific">Lacrimispora xylanisolvens</name>
    <dbReference type="NCBI Taxonomy" id="384636"/>
    <lineage>
        <taxon>Bacteria</taxon>
        <taxon>Bacillati</taxon>
        <taxon>Bacillota</taxon>
        <taxon>Clostridia</taxon>
        <taxon>Lachnospirales</taxon>
        <taxon>Lachnospiraceae</taxon>
        <taxon>Lacrimispora</taxon>
    </lineage>
</organism>
<proteinExistence type="inferred from homology"/>
<keyword evidence="5" id="KW-0812">Transmembrane</keyword>
<dbReference type="EMBL" id="PTJA01000008">
    <property type="protein sequence ID" value="PPK79796.1"/>
    <property type="molecule type" value="Genomic_DNA"/>
</dbReference>
<dbReference type="PANTHER" id="PTHR22939">
    <property type="entry name" value="SERINE PROTEASE FAMILY S1C HTRA-RELATED"/>
    <property type="match status" value="1"/>
</dbReference>
<dbReference type="PROSITE" id="PS50106">
    <property type="entry name" value="PDZ"/>
    <property type="match status" value="1"/>
</dbReference>
<dbReference type="PANTHER" id="PTHR22939:SF129">
    <property type="entry name" value="SERINE PROTEASE HTRA2, MITOCHONDRIAL"/>
    <property type="match status" value="1"/>
</dbReference>
<dbReference type="Pfam" id="PF13180">
    <property type="entry name" value="PDZ_2"/>
    <property type="match status" value="1"/>
</dbReference>
<dbReference type="AlphaFoldDB" id="A0A2S6HQD3"/>
<dbReference type="InterPro" id="IPR009003">
    <property type="entry name" value="Peptidase_S1_PA"/>
</dbReference>
<dbReference type="OrthoDB" id="1521787at2"/>
<dbReference type="GO" id="GO:0006508">
    <property type="term" value="P:proteolysis"/>
    <property type="evidence" value="ECO:0007669"/>
    <property type="project" value="UniProtKB-KW"/>
</dbReference>
<dbReference type="InterPro" id="IPR043504">
    <property type="entry name" value="Peptidase_S1_PA_chymotrypsin"/>
</dbReference>
<dbReference type="InterPro" id="IPR001940">
    <property type="entry name" value="Peptidase_S1C"/>
</dbReference>
<dbReference type="Gene3D" id="2.30.42.10">
    <property type="match status" value="1"/>
</dbReference>
<dbReference type="GO" id="GO:0004252">
    <property type="term" value="F:serine-type endopeptidase activity"/>
    <property type="evidence" value="ECO:0007669"/>
    <property type="project" value="InterPro"/>
</dbReference>
<keyword evidence="8" id="KW-1185">Reference proteome</keyword>
<dbReference type="PRINTS" id="PR00834">
    <property type="entry name" value="PROTEASES2C"/>
</dbReference>
<keyword evidence="5" id="KW-0472">Membrane</keyword>
<dbReference type="Gene3D" id="2.40.10.10">
    <property type="entry name" value="Trypsin-like serine proteases"/>
    <property type="match status" value="2"/>
</dbReference>
<evidence type="ECO:0000256" key="3">
    <source>
        <dbReference type="ARBA" id="ARBA00022801"/>
    </source>
</evidence>
<gene>
    <name evidence="7" type="ORF">BXY41_10821</name>
</gene>
<feature type="transmembrane region" description="Helical" evidence="5">
    <location>
        <begin position="36"/>
        <end position="56"/>
    </location>
</feature>
<feature type="domain" description="PDZ" evidence="6">
    <location>
        <begin position="328"/>
        <end position="420"/>
    </location>
</feature>
<keyword evidence="2 7" id="KW-0645">Protease</keyword>
<evidence type="ECO:0000256" key="5">
    <source>
        <dbReference type="SAM" id="Phobius"/>
    </source>
</evidence>
<dbReference type="Proteomes" id="UP000237749">
    <property type="component" value="Unassembled WGS sequence"/>
</dbReference>
<dbReference type="SUPFAM" id="SSF50494">
    <property type="entry name" value="Trypsin-like serine proteases"/>
    <property type="match status" value="1"/>
</dbReference>
<protein>
    <submittedName>
        <fullName evidence="7">Serine protease DegQ</fullName>
    </submittedName>
</protein>
<dbReference type="InterPro" id="IPR001478">
    <property type="entry name" value="PDZ"/>
</dbReference>
<evidence type="ECO:0000256" key="1">
    <source>
        <dbReference type="ARBA" id="ARBA00010541"/>
    </source>
</evidence>
<dbReference type="InterPro" id="IPR036034">
    <property type="entry name" value="PDZ_sf"/>
</dbReference>
<evidence type="ECO:0000259" key="6">
    <source>
        <dbReference type="PROSITE" id="PS50106"/>
    </source>
</evidence>
<feature type="region of interest" description="Disordered" evidence="4">
    <location>
        <begin position="69"/>
        <end position="98"/>
    </location>
</feature>
<comment type="caution">
    <text evidence="7">The sequence shown here is derived from an EMBL/GenBank/DDBJ whole genome shotgun (WGS) entry which is preliminary data.</text>
</comment>
<feature type="compositionally biased region" description="Low complexity" evidence="4">
    <location>
        <begin position="85"/>
        <end position="98"/>
    </location>
</feature>
<evidence type="ECO:0000313" key="7">
    <source>
        <dbReference type="EMBL" id="PPK79796.1"/>
    </source>
</evidence>
<keyword evidence="3" id="KW-0378">Hydrolase</keyword>
<accession>A0A2S6HQD3</accession>
<sequence length="436" mass="46947">MPENNGPDDRKAEPRRFINEKIVKQPMSKKDMLKRFLGLLVTAVIFGMVAAVTFVISKPVAERLLVGESTGETTPVTIPKDEPETVTSVAETSTTAAETEPIEDILKSAMEKYPFSVDDLSTLYGSLKSVVQKADKGIVTVHSVKTQTDWFNNPVENSGLFSGVIISSANQELLILTPEGAVEDAEAIRVAFSDGTEVQGKIKQTDKLSGMAIVSVSTAELSRTQLEDIKAIELGNSYSVKQGDIVVAIGGPAGMVHSTGYGFISFITKNVQIIDGMTRILYTDVRGNAGVGTFLMNTSGQIIGWVTDQYKNDSSKDMTAAMAISDYKSILEKMSNGAPFPYFGIKGQEVSSAMNTSGMPLGVYVVEVNTDSPAYNTGIQSGDIITEMGGATIVTMKDFQVVLEKSSPGQIIPVTVSRNGREEYKKIQYQVTIGAR</sequence>
<dbReference type="SUPFAM" id="SSF50156">
    <property type="entry name" value="PDZ domain-like"/>
    <property type="match status" value="1"/>
</dbReference>
<dbReference type="SMART" id="SM00228">
    <property type="entry name" value="PDZ"/>
    <property type="match status" value="1"/>
</dbReference>
<reference evidence="7 8" key="1">
    <citation type="submission" date="2018-02" db="EMBL/GenBank/DDBJ databases">
        <title>Genomic Encyclopedia of Archaeal and Bacterial Type Strains, Phase II (KMG-II): from individual species to whole genera.</title>
        <authorList>
            <person name="Goeker M."/>
        </authorList>
    </citation>
    <scope>NUCLEOTIDE SEQUENCE [LARGE SCALE GENOMIC DNA]</scope>
    <source>
        <strain evidence="7 8">DSM 3808</strain>
    </source>
</reference>
<dbReference type="RefSeq" id="WP_104437705.1">
    <property type="nucleotide sequence ID" value="NZ_PTJA01000008.1"/>
</dbReference>
<evidence type="ECO:0000256" key="4">
    <source>
        <dbReference type="SAM" id="MobiDB-lite"/>
    </source>
</evidence>
<keyword evidence="5" id="KW-1133">Transmembrane helix</keyword>
<evidence type="ECO:0000313" key="8">
    <source>
        <dbReference type="Proteomes" id="UP000237749"/>
    </source>
</evidence>